<evidence type="ECO:0000256" key="4">
    <source>
        <dbReference type="ARBA" id="ARBA00023136"/>
    </source>
</evidence>
<dbReference type="Gene3D" id="3.40.190.10">
    <property type="entry name" value="Periplasmic binding protein-like II"/>
    <property type="match status" value="2"/>
</dbReference>
<dbReference type="InterPro" id="IPR004872">
    <property type="entry name" value="Lipoprotein_NlpA"/>
</dbReference>
<gene>
    <name evidence="8" type="ORF">M3M35_04470</name>
</gene>
<keyword evidence="5" id="KW-0564">Palmitate</keyword>
<dbReference type="PANTHER" id="PTHR30429:SF3">
    <property type="entry name" value="LIPOPROTEIN"/>
    <property type="match status" value="1"/>
</dbReference>
<organism evidence="8 9">
    <name type="scientific">Fructilactobacillus myrtifloralis</name>
    <dbReference type="NCBI Taxonomy" id="2940301"/>
    <lineage>
        <taxon>Bacteria</taxon>
        <taxon>Bacillati</taxon>
        <taxon>Bacillota</taxon>
        <taxon>Bacilli</taxon>
        <taxon>Lactobacillales</taxon>
        <taxon>Lactobacillaceae</taxon>
        <taxon>Fructilactobacillus</taxon>
    </lineage>
</organism>
<keyword evidence="4 7" id="KW-0472">Membrane</keyword>
<dbReference type="PANTHER" id="PTHR30429">
    <property type="entry name" value="D-METHIONINE-BINDING LIPOPROTEIN METQ"/>
    <property type="match status" value="1"/>
</dbReference>
<protein>
    <submittedName>
        <fullName evidence="8">MetQ/NlpA family ABC transporter substrate-binding protein</fullName>
    </submittedName>
</protein>
<feature type="transmembrane region" description="Helical" evidence="7">
    <location>
        <begin position="7"/>
        <end position="25"/>
    </location>
</feature>
<evidence type="ECO:0000313" key="8">
    <source>
        <dbReference type="EMBL" id="USS84577.1"/>
    </source>
</evidence>
<proteinExistence type="inferred from homology"/>
<comment type="similarity">
    <text evidence="2">Belongs to the NlpA lipoprotein family.</text>
</comment>
<evidence type="ECO:0000256" key="6">
    <source>
        <dbReference type="ARBA" id="ARBA00023288"/>
    </source>
</evidence>
<keyword evidence="3" id="KW-0732">Signal</keyword>
<dbReference type="EMBL" id="CP097116">
    <property type="protein sequence ID" value="USS84577.1"/>
    <property type="molecule type" value="Genomic_DNA"/>
</dbReference>
<accession>A0ABY5BN92</accession>
<evidence type="ECO:0000256" key="2">
    <source>
        <dbReference type="ARBA" id="ARBA00008973"/>
    </source>
</evidence>
<evidence type="ECO:0000313" key="9">
    <source>
        <dbReference type="Proteomes" id="UP001056707"/>
    </source>
</evidence>
<evidence type="ECO:0000256" key="5">
    <source>
        <dbReference type="ARBA" id="ARBA00023139"/>
    </source>
</evidence>
<dbReference type="SUPFAM" id="SSF53850">
    <property type="entry name" value="Periplasmic binding protein-like II"/>
    <property type="match status" value="1"/>
</dbReference>
<evidence type="ECO:0000256" key="7">
    <source>
        <dbReference type="SAM" id="Phobius"/>
    </source>
</evidence>
<keyword evidence="6" id="KW-0449">Lipoprotein</keyword>
<sequence>MKKTWKWIIGIAVVLGIVGLGWHQFGGQAGRSSVKTVTLGSYGPDTQVWEYIAKLPETKKAGINLQVRDFSDGVSLNKATIQGQVDVNAFQMASYLQYFNEHSNKGQLAILGTTYLEPMGIYSRHYKAVKEIPNGATIAISNNPANTSRSLKLLQSAGLITLKGQPKAGLYSLQNVGENRKDLKFQEVDDHTGPRLLQDKNVAAVLIGNTMALQSHLNVKRDAIYHEHLSQATKGNINVIASNATKKNDPAYKKLVKLYHSKAAQKYIQKKFAGTKIDVDKPASYFKN</sequence>
<keyword evidence="7" id="KW-1133">Transmembrane helix</keyword>
<dbReference type="RefSeq" id="WP_252749480.1">
    <property type="nucleotide sequence ID" value="NZ_CP097116.1"/>
</dbReference>
<reference evidence="8" key="1">
    <citation type="submission" date="2022-05" db="EMBL/GenBank/DDBJ databases">
        <authorList>
            <person name="Oliphant S.A."/>
            <person name="Watson-Haigh N.S."/>
            <person name="Sumby K.M."/>
            <person name="Gardner J.M."/>
            <person name="Jiranek V."/>
        </authorList>
    </citation>
    <scope>NUCLEOTIDE SEQUENCE</scope>
    <source>
        <strain evidence="8">KI16_H9</strain>
    </source>
</reference>
<comment type="subcellular location">
    <subcellularLocation>
        <location evidence="1">Membrane</location>
        <topology evidence="1">Lipid-anchor</topology>
    </subcellularLocation>
</comment>
<name>A0ABY5BN92_9LACO</name>
<evidence type="ECO:0000256" key="3">
    <source>
        <dbReference type="ARBA" id="ARBA00022729"/>
    </source>
</evidence>
<keyword evidence="7" id="KW-0812">Transmembrane</keyword>
<evidence type="ECO:0000256" key="1">
    <source>
        <dbReference type="ARBA" id="ARBA00004635"/>
    </source>
</evidence>
<dbReference type="Pfam" id="PF03180">
    <property type="entry name" value="Lipoprotein_9"/>
    <property type="match status" value="1"/>
</dbReference>
<dbReference type="Proteomes" id="UP001056707">
    <property type="component" value="Chromosome"/>
</dbReference>
<keyword evidence="9" id="KW-1185">Reference proteome</keyword>